<name>A0A099IA56_CLOIN</name>
<dbReference type="AlphaFoldDB" id="A0A099IA56"/>
<gene>
    <name evidence="1" type="ORF">CIAN88_03635</name>
</gene>
<comment type="caution">
    <text evidence="1">The sequence shown here is derived from an EMBL/GenBank/DDBJ whole genome shotgun (WGS) entry which is preliminary data.</text>
</comment>
<dbReference type="RefSeq" id="WP_044904099.1">
    <property type="nucleotide sequence ID" value="NZ_JAQCQO010000006.1"/>
</dbReference>
<reference evidence="1 2" key="1">
    <citation type="submission" date="2014-08" db="EMBL/GenBank/DDBJ databases">
        <title>Clostridium innocuum, an unnegligible vancomycin-resistant pathogen causing extra-intestinal infections.</title>
        <authorList>
            <person name="Feng Y."/>
            <person name="Chiu C.-H."/>
        </authorList>
    </citation>
    <scope>NUCLEOTIDE SEQUENCE [LARGE SCALE GENOMIC DNA]</scope>
    <source>
        <strain evidence="1 2">AN88</strain>
    </source>
</reference>
<evidence type="ECO:0000313" key="1">
    <source>
        <dbReference type="EMBL" id="KGJ54441.1"/>
    </source>
</evidence>
<proteinExistence type="predicted"/>
<accession>A0A099IA56</accession>
<organism evidence="1 2">
    <name type="scientific">Clostridium innocuum</name>
    <dbReference type="NCBI Taxonomy" id="1522"/>
    <lineage>
        <taxon>Bacteria</taxon>
        <taxon>Bacillati</taxon>
        <taxon>Bacillota</taxon>
        <taxon>Clostridia</taxon>
        <taxon>Eubacteriales</taxon>
        <taxon>Clostridiaceae</taxon>
        <taxon>Clostridium</taxon>
    </lineage>
</organism>
<dbReference type="Proteomes" id="UP000030008">
    <property type="component" value="Unassembled WGS sequence"/>
</dbReference>
<evidence type="ECO:0000313" key="2">
    <source>
        <dbReference type="Proteomes" id="UP000030008"/>
    </source>
</evidence>
<dbReference type="EMBL" id="JQIF01000016">
    <property type="protein sequence ID" value="KGJ54441.1"/>
    <property type="molecule type" value="Genomic_DNA"/>
</dbReference>
<protein>
    <submittedName>
        <fullName evidence="1">Uncharacterized protein</fullName>
    </submittedName>
</protein>
<sequence length="84" mass="9792">MKFTNLEAQHKDNPGYPLVSRAIYYCSRLLSKQKNAPDGFQHSDYDKIKKVYSIWICIQHAGEKDDAINVYSFDEIFKKDSSIE</sequence>